<gene>
    <name evidence="7" type="ORF">UU78_C0042G0009</name>
</gene>
<dbReference type="GO" id="GO:0006465">
    <property type="term" value="P:signal peptide processing"/>
    <property type="evidence" value="ECO:0007669"/>
    <property type="project" value="UniProtKB-UniRule"/>
</dbReference>
<evidence type="ECO:0000256" key="6">
    <source>
        <dbReference type="SAM" id="Phobius"/>
    </source>
</evidence>
<evidence type="ECO:0000256" key="4">
    <source>
        <dbReference type="ARBA" id="ARBA00023136"/>
    </source>
</evidence>
<dbReference type="NCBIfam" id="TIGR02228">
    <property type="entry name" value="sigpep_I_arch"/>
    <property type="match status" value="1"/>
</dbReference>
<dbReference type="PRINTS" id="PR00728">
    <property type="entry name" value="SIGNALPTASE"/>
</dbReference>
<evidence type="ECO:0000256" key="2">
    <source>
        <dbReference type="ARBA" id="ARBA00022692"/>
    </source>
</evidence>
<evidence type="ECO:0000313" key="8">
    <source>
        <dbReference type="Proteomes" id="UP000034371"/>
    </source>
</evidence>
<keyword evidence="2 6" id="KW-0812">Transmembrane</keyword>
<sequence length="286" mass="31138">MKKIKNILKYASIALVVVFGATLFMLSRQVAGYRAFVVMSASMEPLIRTGSLIITQRVNPHTLKENDVVTFIRPDNTKEFITHRIVSVSKPDSIPLFKTKGDNNESADTWTLVGGGVVGKVHYTIPHLGYLLSLARTKIGIAVLILLPAFFIILDEAKIIMGLIKKRRQQSEKKLSPTAISLFFIGIAVYSFNAPSQAILSDSVSLVDNTFSVSEATITPTPTPTDVPDNCTDMPDIIIEGNGAGSHNEIDIDISCRTEIHQVNESIIENNISITSSTGGNDVIVP</sequence>
<comment type="subcellular location">
    <subcellularLocation>
        <location evidence="1">Membrane</location>
    </subcellularLocation>
</comment>
<dbReference type="PANTHER" id="PTHR10806:SF6">
    <property type="entry name" value="SIGNAL PEPTIDASE COMPLEX CATALYTIC SUBUNIT SEC11"/>
    <property type="match status" value="1"/>
</dbReference>
<proteinExistence type="predicted"/>
<dbReference type="GO" id="GO:0016020">
    <property type="term" value="C:membrane"/>
    <property type="evidence" value="ECO:0007669"/>
    <property type="project" value="UniProtKB-SubCell"/>
</dbReference>
<name>A0A0G0XA17_9BACT</name>
<dbReference type="SUPFAM" id="SSF51306">
    <property type="entry name" value="LexA/Signal peptidase"/>
    <property type="match status" value="1"/>
</dbReference>
<evidence type="ECO:0000256" key="1">
    <source>
        <dbReference type="ARBA" id="ARBA00004370"/>
    </source>
</evidence>
<dbReference type="GO" id="GO:0009003">
    <property type="term" value="F:signal peptidase activity"/>
    <property type="evidence" value="ECO:0007669"/>
    <property type="project" value="UniProtKB-EC"/>
</dbReference>
<feature type="transmembrane region" description="Helical" evidence="6">
    <location>
        <begin position="175"/>
        <end position="192"/>
    </location>
</feature>
<reference evidence="7 8" key="1">
    <citation type="journal article" date="2015" name="Nature">
        <title>rRNA introns, odd ribosomes, and small enigmatic genomes across a large radiation of phyla.</title>
        <authorList>
            <person name="Brown C.T."/>
            <person name="Hug L.A."/>
            <person name="Thomas B.C."/>
            <person name="Sharon I."/>
            <person name="Castelle C.J."/>
            <person name="Singh A."/>
            <person name="Wilkins M.J."/>
            <person name="Williams K.H."/>
            <person name="Banfield J.F."/>
        </authorList>
    </citation>
    <scope>NUCLEOTIDE SEQUENCE [LARGE SCALE GENOMIC DNA]</scope>
</reference>
<dbReference type="EMBL" id="LCBY01000042">
    <property type="protein sequence ID" value="KKS21207.1"/>
    <property type="molecule type" value="Genomic_DNA"/>
</dbReference>
<dbReference type="InterPro" id="IPR001733">
    <property type="entry name" value="Peptidase_S26B"/>
</dbReference>
<dbReference type="Proteomes" id="UP000034371">
    <property type="component" value="Unassembled WGS sequence"/>
</dbReference>
<dbReference type="InterPro" id="IPR036286">
    <property type="entry name" value="LexA/Signal_pep-like_sf"/>
</dbReference>
<feature type="transmembrane region" description="Helical" evidence="6">
    <location>
        <begin position="130"/>
        <end position="154"/>
    </location>
</feature>
<evidence type="ECO:0000256" key="5">
    <source>
        <dbReference type="NCBIfam" id="TIGR02228"/>
    </source>
</evidence>
<keyword evidence="3 6" id="KW-1133">Transmembrane helix</keyword>
<evidence type="ECO:0000256" key="3">
    <source>
        <dbReference type="ARBA" id="ARBA00022989"/>
    </source>
</evidence>
<dbReference type="GO" id="GO:0004252">
    <property type="term" value="F:serine-type endopeptidase activity"/>
    <property type="evidence" value="ECO:0007669"/>
    <property type="project" value="UniProtKB-UniRule"/>
</dbReference>
<comment type="caution">
    <text evidence="7">The sequence shown here is derived from an EMBL/GenBank/DDBJ whole genome shotgun (WGS) entry which is preliminary data.</text>
</comment>
<dbReference type="InterPro" id="IPR019533">
    <property type="entry name" value="Peptidase_S26"/>
</dbReference>
<evidence type="ECO:0000313" key="7">
    <source>
        <dbReference type="EMBL" id="KKS21207.1"/>
    </source>
</evidence>
<organism evidence="7 8">
    <name type="scientific">Candidatus Roizmanbacteria bacterium GW2011_GWC2_41_7</name>
    <dbReference type="NCBI Taxonomy" id="1618487"/>
    <lineage>
        <taxon>Bacteria</taxon>
        <taxon>Candidatus Roizmaniibacteriota</taxon>
    </lineage>
</organism>
<dbReference type="EC" id="3.4.21.89" evidence="5"/>
<keyword evidence="4 6" id="KW-0472">Membrane</keyword>
<dbReference type="CDD" id="cd06530">
    <property type="entry name" value="S26_SPase_I"/>
    <property type="match status" value="1"/>
</dbReference>
<dbReference type="AlphaFoldDB" id="A0A0G0XA17"/>
<protein>
    <recommendedName>
        <fullName evidence="5">Signal peptidase I</fullName>
        <ecNumber evidence="5">3.4.21.89</ecNumber>
    </recommendedName>
</protein>
<dbReference type="Gene3D" id="2.10.109.10">
    <property type="entry name" value="Umud Fragment, subunit A"/>
    <property type="match status" value="1"/>
</dbReference>
<accession>A0A0G0XA17</accession>
<dbReference type="PANTHER" id="PTHR10806">
    <property type="entry name" value="SIGNAL PEPTIDASE COMPLEX CATALYTIC SUBUNIT SEC11"/>
    <property type="match status" value="1"/>
</dbReference>